<dbReference type="CDD" id="cd02968">
    <property type="entry name" value="SCO"/>
    <property type="match status" value="1"/>
</dbReference>
<gene>
    <name evidence="7" type="ordered locus">RB2501_03565</name>
</gene>
<dbReference type="HOGENOM" id="CLU_050131_2_0_10"/>
<dbReference type="InterPro" id="IPR036249">
    <property type="entry name" value="Thioredoxin-like_sf"/>
</dbReference>
<proteinExistence type="inferred from homology"/>
<dbReference type="PROSITE" id="PS51352">
    <property type="entry name" value="THIOREDOXIN_2"/>
    <property type="match status" value="1"/>
</dbReference>
<dbReference type="PANTHER" id="PTHR12151:SF25">
    <property type="entry name" value="LINALOOL DEHYDRATASE_ISOMERASE DOMAIN-CONTAINING PROTEIN"/>
    <property type="match status" value="1"/>
</dbReference>
<evidence type="ECO:0000313" key="8">
    <source>
        <dbReference type="Proteomes" id="UP000009049"/>
    </source>
</evidence>
<keyword evidence="8" id="KW-1185">Reference proteome</keyword>
<keyword evidence="5" id="KW-0812">Transmembrane</keyword>
<feature type="binding site" evidence="3">
    <location>
        <position position="188"/>
    </location>
    <ligand>
        <name>Cu cation</name>
        <dbReference type="ChEBI" id="CHEBI:23378"/>
    </ligand>
</feature>
<dbReference type="InterPro" id="IPR003782">
    <property type="entry name" value="SCO1/SenC"/>
</dbReference>
<evidence type="ECO:0000256" key="3">
    <source>
        <dbReference type="PIRSR" id="PIRSR603782-1"/>
    </source>
</evidence>
<feature type="domain" description="Thioredoxin" evidence="6">
    <location>
        <begin position="61"/>
        <end position="250"/>
    </location>
</feature>
<dbReference type="Gene3D" id="3.40.30.10">
    <property type="entry name" value="Glutaredoxin"/>
    <property type="match status" value="1"/>
</dbReference>
<feature type="binding site" evidence="3">
    <location>
        <position position="103"/>
    </location>
    <ligand>
        <name>Cu cation</name>
        <dbReference type="ChEBI" id="CHEBI:23378"/>
    </ligand>
</feature>
<dbReference type="eggNOG" id="COG1999">
    <property type="taxonomic scope" value="Bacteria"/>
</dbReference>
<evidence type="ECO:0000256" key="4">
    <source>
        <dbReference type="PIRSR" id="PIRSR603782-2"/>
    </source>
</evidence>
<protein>
    <recommendedName>
        <fullName evidence="6">Thioredoxin domain-containing protein</fullName>
    </recommendedName>
</protein>
<sequence>MAEKRNYNYIWIGAVILVFGAIFVPKIADRLGEGSVVERDRMSVAAGSEAGSAPLEYITLNGERRKVPDFALTNQDSLLITDADYLGKVWVAEFFFTTCPTICPQMTANLVELQDELAEYEDFGVASFTINPRHDTPAVLKDYAERYGITDMDWHLLTGPRDSIYELANAGFNIFAAEIPDVPGGFEHSGLFALIDREGYIRSRKDQFGNPIVYYRGTISRADGTNDTGETEQISLLKEDLLKLLKEENGK</sequence>
<keyword evidence="5" id="KW-1133">Transmembrane helix</keyword>
<dbReference type="Pfam" id="PF02630">
    <property type="entry name" value="SCO1-SenC"/>
    <property type="match status" value="1"/>
</dbReference>
<dbReference type="OrthoDB" id="9811998at2"/>
<feature type="binding site" evidence="3">
    <location>
        <position position="99"/>
    </location>
    <ligand>
        <name>Cu cation</name>
        <dbReference type="ChEBI" id="CHEBI:23378"/>
    </ligand>
</feature>
<dbReference type="STRING" id="313596.RB2501_03565"/>
<organism evidence="7 8">
    <name type="scientific">Robiginitalea biformata (strain ATCC BAA-864 / DSM 15991 / KCTC 12146 / HTCC2501)</name>
    <dbReference type="NCBI Taxonomy" id="313596"/>
    <lineage>
        <taxon>Bacteria</taxon>
        <taxon>Pseudomonadati</taxon>
        <taxon>Bacteroidota</taxon>
        <taxon>Flavobacteriia</taxon>
        <taxon>Flavobacteriales</taxon>
        <taxon>Flavobacteriaceae</taxon>
        <taxon>Robiginitalea</taxon>
    </lineage>
</organism>
<feature type="disulfide bond" description="Redox-active" evidence="4">
    <location>
        <begin position="99"/>
        <end position="103"/>
    </location>
</feature>
<dbReference type="Proteomes" id="UP000009049">
    <property type="component" value="Chromosome"/>
</dbReference>
<keyword evidence="5" id="KW-0472">Membrane</keyword>
<dbReference type="RefSeq" id="WP_012813636.1">
    <property type="nucleotide sequence ID" value="NC_013222.1"/>
</dbReference>
<name>A4CG83_ROBBH</name>
<keyword evidence="3" id="KW-0479">Metal-binding</keyword>
<dbReference type="InterPro" id="IPR013766">
    <property type="entry name" value="Thioredoxin_domain"/>
</dbReference>
<keyword evidence="2 3" id="KW-0186">Copper</keyword>
<dbReference type="AlphaFoldDB" id="A4CG83"/>
<evidence type="ECO:0000259" key="6">
    <source>
        <dbReference type="PROSITE" id="PS51352"/>
    </source>
</evidence>
<dbReference type="PANTHER" id="PTHR12151">
    <property type="entry name" value="ELECTRON TRANSPORT PROTIN SCO1/SENC FAMILY MEMBER"/>
    <property type="match status" value="1"/>
</dbReference>
<evidence type="ECO:0000256" key="5">
    <source>
        <dbReference type="SAM" id="Phobius"/>
    </source>
</evidence>
<dbReference type="GO" id="GO:0046872">
    <property type="term" value="F:metal ion binding"/>
    <property type="evidence" value="ECO:0007669"/>
    <property type="project" value="UniProtKB-KW"/>
</dbReference>
<dbReference type="SUPFAM" id="SSF52833">
    <property type="entry name" value="Thioredoxin-like"/>
    <property type="match status" value="1"/>
</dbReference>
<dbReference type="EMBL" id="CP001712">
    <property type="protein sequence ID" value="EAR15941.1"/>
    <property type="molecule type" value="Genomic_DNA"/>
</dbReference>
<evidence type="ECO:0000313" key="7">
    <source>
        <dbReference type="EMBL" id="EAR15941.1"/>
    </source>
</evidence>
<comment type="similarity">
    <text evidence="1">Belongs to the SCO1/2 family.</text>
</comment>
<evidence type="ECO:0000256" key="1">
    <source>
        <dbReference type="ARBA" id="ARBA00010996"/>
    </source>
</evidence>
<reference evidence="7 8" key="1">
    <citation type="journal article" date="2009" name="J. Bacteriol.">
        <title>Complete genome sequence of Robiginitalea biformata HTCC2501.</title>
        <authorList>
            <person name="Oh H.M."/>
            <person name="Giovannoni S.J."/>
            <person name="Lee K."/>
            <person name="Ferriera S."/>
            <person name="Johnson J."/>
            <person name="Cho J.C."/>
        </authorList>
    </citation>
    <scope>NUCLEOTIDE SEQUENCE [LARGE SCALE GENOMIC DNA]</scope>
    <source>
        <strain evidence="8">ATCC BAA-864 / HTCC2501 / KCTC 12146</strain>
    </source>
</reference>
<feature type="transmembrane region" description="Helical" evidence="5">
    <location>
        <begin position="6"/>
        <end position="24"/>
    </location>
</feature>
<keyword evidence="4" id="KW-1015">Disulfide bond</keyword>
<evidence type="ECO:0000256" key="2">
    <source>
        <dbReference type="ARBA" id="ARBA00023008"/>
    </source>
</evidence>
<accession>A4CG83</accession>
<dbReference type="KEGG" id="rbi:RB2501_03565"/>